<protein>
    <submittedName>
        <fullName evidence="2">Uncharacterized protein</fullName>
    </submittedName>
</protein>
<evidence type="ECO:0000313" key="3">
    <source>
        <dbReference type="Proteomes" id="UP000709295"/>
    </source>
</evidence>
<feature type="transmembrane region" description="Helical" evidence="1">
    <location>
        <begin position="76"/>
        <end position="97"/>
    </location>
</feature>
<keyword evidence="1" id="KW-0812">Transmembrane</keyword>
<dbReference type="EMBL" id="JAENGY010000898">
    <property type="protein sequence ID" value="KAG6955068.1"/>
    <property type="molecule type" value="Genomic_DNA"/>
</dbReference>
<gene>
    <name evidence="2" type="ORF">JG688_00012053</name>
</gene>
<accession>A0A8J5IZJ8</accession>
<sequence length="100" mass="11234">MESPIMTDVQLMVASGSKASRIYDYIRDKALYYMHLRDVYNLIAKIKNSGGTLSDDAQVAIMLMELDLQAPGTSRAWMKTHAVTLLLCLSVLLLQVFRLP</sequence>
<evidence type="ECO:0000313" key="2">
    <source>
        <dbReference type="EMBL" id="KAG6955068.1"/>
    </source>
</evidence>
<dbReference type="Proteomes" id="UP000709295">
    <property type="component" value="Unassembled WGS sequence"/>
</dbReference>
<proteinExistence type="predicted"/>
<name>A0A8J5IZJ8_9STRA</name>
<reference evidence="2" key="1">
    <citation type="submission" date="2021-01" db="EMBL/GenBank/DDBJ databases">
        <title>Phytophthora aleatoria, a newly-described species from Pinus radiata is distinct from Phytophthora cactorum isolates based on comparative genomics.</title>
        <authorList>
            <person name="Mcdougal R."/>
            <person name="Panda P."/>
            <person name="Williams N."/>
            <person name="Studholme D.J."/>
        </authorList>
    </citation>
    <scope>NUCLEOTIDE SEQUENCE</scope>
    <source>
        <strain evidence="2">NZFS 4037</strain>
    </source>
</reference>
<keyword evidence="1" id="KW-1133">Transmembrane helix</keyword>
<keyword evidence="1" id="KW-0472">Membrane</keyword>
<keyword evidence="3" id="KW-1185">Reference proteome</keyword>
<comment type="caution">
    <text evidence="2">The sequence shown here is derived from an EMBL/GenBank/DDBJ whole genome shotgun (WGS) entry which is preliminary data.</text>
</comment>
<dbReference type="AlphaFoldDB" id="A0A8J5IZJ8"/>
<evidence type="ECO:0000256" key="1">
    <source>
        <dbReference type="SAM" id="Phobius"/>
    </source>
</evidence>
<organism evidence="2 3">
    <name type="scientific">Phytophthora aleatoria</name>
    <dbReference type="NCBI Taxonomy" id="2496075"/>
    <lineage>
        <taxon>Eukaryota</taxon>
        <taxon>Sar</taxon>
        <taxon>Stramenopiles</taxon>
        <taxon>Oomycota</taxon>
        <taxon>Peronosporomycetes</taxon>
        <taxon>Peronosporales</taxon>
        <taxon>Peronosporaceae</taxon>
        <taxon>Phytophthora</taxon>
    </lineage>
</organism>